<comment type="catalytic activity">
    <reaction evidence="1 7">
        <text>L-glutamate = D-glutamate</text>
        <dbReference type="Rhea" id="RHEA:12813"/>
        <dbReference type="ChEBI" id="CHEBI:29985"/>
        <dbReference type="ChEBI" id="CHEBI:29986"/>
        <dbReference type="EC" id="5.1.1.3"/>
    </reaction>
</comment>
<comment type="similarity">
    <text evidence="7">Belongs to the aspartate/glutamate racemases family.</text>
</comment>
<dbReference type="Proteomes" id="UP001236507">
    <property type="component" value="Unassembled WGS sequence"/>
</dbReference>
<evidence type="ECO:0000256" key="7">
    <source>
        <dbReference type="HAMAP-Rule" id="MF_00258"/>
    </source>
</evidence>
<dbReference type="EC" id="5.1.1.3" evidence="2 7"/>
<dbReference type="PANTHER" id="PTHR21198:SF2">
    <property type="entry name" value="GLUTAMATE RACEMASE"/>
    <property type="match status" value="1"/>
</dbReference>
<accession>A0ABT6Y9U4</accession>
<comment type="function">
    <text evidence="7">Provides the (R)-glutamate required for cell wall biosynthesis.</text>
</comment>
<evidence type="ECO:0000313" key="8">
    <source>
        <dbReference type="EMBL" id="MDI9860316.1"/>
    </source>
</evidence>
<evidence type="ECO:0000256" key="5">
    <source>
        <dbReference type="ARBA" id="ARBA00023235"/>
    </source>
</evidence>
<evidence type="ECO:0000256" key="4">
    <source>
        <dbReference type="ARBA" id="ARBA00022984"/>
    </source>
</evidence>
<evidence type="ECO:0000256" key="2">
    <source>
        <dbReference type="ARBA" id="ARBA00013090"/>
    </source>
</evidence>
<dbReference type="InterPro" id="IPR015942">
    <property type="entry name" value="Asp/Glu/hydantoin_racemase"/>
</dbReference>
<protein>
    <recommendedName>
        <fullName evidence="2 7">Glutamate racemase</fullName>
        <ecNumber evidence="2 7">5.1.1.3</ecNumber>
    </recommendedName>
</protein>
<keyword evidence="3 7" id="KW-0133">Cell shape</keyword>
<dbReference type="SUPFAM" id="SSF53681">
    <property type="entry name" value="Aspartate/glutamate racemase"/>
    <property type="match status" value="2"/>
</dbReference>
<evidence type="ECO:0000256" key="1">
    <source>
        <dbReference type="ARBA" id="ARBA00001602"/>
    </source>
</evidence>
<dbReference type="InterPro" id="IPR001920">
    <property type="entry name" value="Asp/Glu_race"/>
</dbReference>
<feature type="binding site" evidence="7">
    <location>
        <begin position="11"/>
        <end position="12"/>
    </location>
    <ligand>
        <name>substrate</name>
    </ligand>
</feature>
<comment type="caution">
    <text evidence="8">The sequence shown here is derived from an EMBL/GenBank/DDBJ whole genome shotgun (WGS) entry which is preliminary data.</text>
</comment>
<comment type="pathway">
    <text evidence="7">Cell wall biogenesis; peptidoglycan biosynthesis.</text>
</comment>
<proteinExistence type="inferred from homology"/>
<dbReference type="RefSeq" id="WP_283345058.1">
    <property type="nucleotide sequence ID" value="NZ_JASHIF010000010.1"/>
</dbReference>
<keyword evidence="5 7" id="KW-0413">Isomerase</keyword>
<feature type="binding site" evidence="7">
    <location>
        <begin position="75"/>
        <end position="76"/>
    </location>
    <ligand>
        <name>substrate</name>
    </ligand>
</feature>
<keyword evidence="6 7" id="KW-0961">Cell wall biogenesis/degradation</keyword>
<dbReference type="Gene3D" id="3.40.50.1860">
    <property type="match status" value="2"/>
</dbReference>
<dbReference type="Pfam" id="PF01177">
    <property type="entry name" value="Asp_Glu_race"/>
    <property type="match status" value="1"/>
</dbReference>
<dbReference type="PROSITE" id="PS00924">
    <property type="entry name" value="ASP_GLU_RACEMASE_2"/>
    <property type="match status" value="1"/>
</dbReference>
<feature type="active site" description="Proton donor/acceptor" evidence="7">
    <location>
        <position position="74"/>
    </location>
</feature>
<evidence type="ECO:0000256" key="3">
    <source>
        <dbReference type="ARBA" id="ARBA00022960"/>
    </source>
</evidence>
<evidence type="ECO:0000313" key="9">
    <source>
        <dbReference type="Proteomes" id="UP001236507"/>
    </source>
</evidence>
<keyword evidence="4 7" id="KW-0573">Peptidoglycan synthesis</keyword>
<dbReference type="PANTHER" id="PTHR21198">
    <property type="entry name" value="GLUTAMATE RACEMASE"/>
    <property type="match status" value="1"/>
</dbReference>
<organism evidence="8 9">
    <name type="scientific">Flectobacillus roseus</name>
    <dbReference type="NCBI Taxonomy" id="502259"/>
    <lineage>
        <taxon>Bacteria</taxon>
        <taxon>Pseudomonadati</taxon>
        <taxon>Bacteroidota</taxon>
        <taxon>Cytophagia</taxon>
        <taxon>Cytophagales</taxon>
        <taxon>Flectobacillaceae</taxon>
        <taxon>Flectobacillus</taxon>
    </lineage>
</organism>
<evidence type="ECO:0000256" key="6">
    <source>
        <dbReference type="ARBA" id="ARBA00023316"/>
    </source>
</evidence>
<feature type="binding site" evidence="7">
    <location>
        <begin position="188"/>
        <end position="189"/>
    </location>
    <ligand>
        <name>substrate</name>
    </ligand>
</feature>
<dbReference type="NCBIfam" id="TIGR00067">
    <property type="entry name" value="glut_race"/>
    <property type="match status" value="1"/>
</dbReference>
<dbReference type="GO" id="GO:0008881">
    <property type="term" value="F:glutamate racemase activity"/>
    <property type="evidence" value="ECO:0007669"/>
    <property type="project" value="UniProtKB-EC"/>
</dbReference>
<gene>
    <name evidence="7 8" type="primary">murI</name>
    <name evidence="8" type="ORF">QM524_13950</name>
</gene>
<feature type="active site" description="Proton donor/acceptor" evidence="7">
    <location>
        <position position="187"/>
    </location>
</feature>
<dbReference type="InterPro" id="IPR033134">
    <property type="entry name" value="Asp/Glu_racemase_AS_2"/>
</dbReference>
<name>A0ABT6Y9U4_9BACT</name>
<feature type="binding site" evidence="7">
    <location>
        <begin position="43"/>
        <end position="44"/>
    </location>
    <ligand>
        <name>substrate</name>
    </ligand>
</feature>
<dbReference type="EMBL" id="JASHIF010000010">
    <property type="protein sequence ID" value="MDI9860316.1"/>
    <property type="molecule type" value="Genomic_DNA"/>
</dbReference>
<sequence length="268" mass="30036">MHTSAPIGIFDSGIGGLTVAHAVTRLLPNENIIYFGDTAHLPYGDKSATAIQAYSIKICNVLLQQKCKVILIACNSASAAAYELVKEYVGSKAKVMNVIDPVVAFLGENYANKTIGLIGTKQTVNSNIYRKKIDFLEKGIMLKSLATPLLAPMIEEGFFNHNISESIINEYLQNATLDDIEALILGCTHYPLIKKQINQYYDGKVTVLDTSEIVAKSLYDYLENNHLLNEMNAHIRHFYVSDYTQSFETSTKIFFGEQIRLQHYPLWE</sequence>
<dbReference type="InterPro" id="IPR004391">
    <property type="entry name" value="Glu_race"/>
</dbReference>
<dbReference type="HAMAP" id="MF_00258">
    <property type="entry name" value="Glu_racemase"/>
    <property type="match status" value="1"/>
</dbReference>
<keyword evidence="9" id="KW-1185">Reference proteome</keyword>
<reference evidence="8 9" key="1">
    <citation type="submission" date="2023-05" db="EMBL/GenBank/DDBJ databases">
        <title>Novel species of genus Flectobacillus isolated from stream in China.</title>
        <authorList>
            <person name="Lu H."/>
        </authorList>
    </citation>
    <scope>NUCLEOTIDE SEQUENCE [LARGE SCALE GENOMIC DNA]</scope>
    <source>
        <strain evidence="8 9">KCTC 42575</strain>
    </source>
</reference>